<dbReference type="Proteomes" id="UP001201812">
    <property type="component" value="Unassembled WGS sequence"/>
</dbReference>
<reference evidence="5" key="1">
    <citation type="submission" date="2022-01" db="EMBL/GenBank/DDBJ databases">
        <title>Genome Sequence Resource for Two Populations of Ditylenchus destructor, the Migratory Endoparasitic Phytonematode.</title>
        <authorList>
            <person name="Zhang H."/>
            <person name="Lin R."/>
            <person name="Xie B."/>
        </authorList>
    </citation>
    <scope>NUCLEOTIDE SEQUENCE</scope>
    <source>
        <strain evidence="5">BazhouSP</strain>
    </source>
</reference>
<dbReference type="PANTHER" id="PTHR18945">
    <property type="entry name" value="NEUROTRANSMITTER GATED ION CHANNEL"/>
    <property type="match status" value="1"/>
</dbReference>
<dbReference type="FunFam" id="2.70.170.10:FF:000028">
    <property type="entry name" value="AcetylCholine Receptor"/>
    <property type="match status" value="1"/>
</dbReference>
<dbReference type="InterPro" id="IPR006201">
    <property type="entry name" value="Neur_channel"/>
</dbReference>
<dbReference type="PROSITE" id="PS00236">
    <property type="entry name" value="NEUROTR_ION_CHANNEL"/>
    <property type="match status" value="1"/>
</dbReference>
<protein>
    <submittedName>
        <fullName evidence="5">Neurotransmitter-gated ion-channel ligand binding domain-containing protein</fullName>
    </submittedName>
</protein>
<organism evidence="5 6">
    <name type="scientific">Ditylenchus destructor</name>
    <dbReference type="NCBI Taxonomy" id="166010"/>
    <lineage>
        <taxon>Eukaryota</taxon>
        <taxon>Metazoa</taxon>
        <taxon>Ecdysozoa</taxon>
        <taxon>Nematoda</taxon>
        <taxon>Chromadorea</taxon>
        <taxon>Rhabditida</taxon>
        <taxon>Tylenchina</taxon>
        <taxon>Tylenchomorpha</taxon>
        <taxon>Sphaerularioidea</taxon>
        <taxon>Anguinidae</taxon>
        <taxon>Anguininae</taxon>
        <taxon>Ditylenchus</taxon>
    </lineage>
</organism>
<dbReference type="InterPro" id="IPR006202">
    <property type="entry name" value="Neur_chan_lig-bd"/>
</dbReference>
<gene>
    <name evidence="5" type="ORF">DdX_09798</name>
</gene>
<name>A0AAD4R696_9BILA</name>
<evidence type="ECO:0000256" key="2">
    <source>
        <dbReference type="ARBA" id="ARBA00023136"/>
    </source>
</evidence>
<dbReference type="AlphaFoldDB" id="A0AAD4R696"/>
<evidence type="ECO:0000313" key="6">
    <source>
        <dbReference type="Proteomes" id="UP001201812"/>
    </source>
</evidence>
<proteinExistence type="predicted"/>
<dbReference type="InterPro" id="IPR036734">
    <property type="entry name" value="Neur_chan_lig-bd_sf"/>
</dbReference>
<dbReference type="Gene3D" id="2.70.170.10">
    <property type="entry name" value="Neurotransmitter-gated ion-channel ligand-binding domain"/>
    <property type="match status" value="1"/>
</dbReference>
<dbReference type="GO" id="GO:0016020">
    <property type="term" value="C:membrane"/>
    <property type="evidence" value="ECO:0007669"/>
    <property type="project" value="UniProtKB-SubCell"/>
</dbReference>
<comment type="subcellular location">
    <subcellularLocation>
        <location evidence="1">Membrane</location>
        <topology evidence="1">Multi-pass membrane protein</topology>
    </subcellularLocation>
</comment>
<evidence type="ECO:0000313" key="5">
    <source>
        <dbReference type="EMBL" id="KAI1712246.1"/>
    </source>
</evidence>
<keyword evidence="3" id="KW-0732">Signal</keyword>
<dbReference type="Pfam" id="PF02931">
    <property type="entry name" value="Neur_chan_LBD"/>
    <property type="match status" value="1"/>
</dbReference>
<dbReference type="SUPFAM" id="SSF63712">
    <property type="entry name" value="Nicotinic receptor ligand binding domain-like"/>
    <property type="match status" value="1"/>
</dbReference>
<dbReference type="GO" id="GO:0005230">
    <property type="term" value="F:extracellular ligand-gated monoatomic ion channel activity"/>
    <property type="evidence" value="ECO:0007669"/>
    <property type="project" value="InterPro"/>
</dbReference>
<dbReference type="CDD" id="cd18989">
    <property type="entry name" value="LGIC_ECD_cation"/>
    <property type="match status" value="1"/>
</dbReference>
<keyword evidence="6" id="KW-1185">Reference proteome</keyword>
<accession>A0AAD4R696</accession>
<dbReference type="GO" id="GO:0004888">
    <property type="term" value="F:transmembrane signaling receptor activity"/>
    <property type="evidence" value="ECO:0007669"/>
    <property type="project" value="InterPro"/>
</dbReference>
<dbReference type="InterPro" id="IPR018000">
    <property type="entry name" value="Neurotransmitter_ion_chnl_CS"/>
</dbReference>
<keyword evidence="2" id="KW-0472">Membrane</keyword>
<feature type="domain" description="Neurotransmitter-gated ion-channel ligand-binding" evidence="4">
    <location>
        <begin position="28"/>
        <end position="188"/>
    </location>
</feature>
<feature type="signal peptide" evidence="3">
    <location>
        <begin position="1"/>
        <end position="21"/>
    </location>
</feature>
<evidence type="ECO:0000259" key="4">
    <source>
        <dbReference type="Pfam" id="PF02931"/>
    </source>
</evidence>
<sequence length="232" mass="26877">MQKSIFSFFFITCALSKFSHAWINENKHIEEDLLKKYDRRHRPVKAESTTMMVQVFLMINHIEKVDEREQTMLLHGILWASWYDEYLQWNAAQYNNTAVISIDAYKIWQPTFALYNSARSNGWFVYMSGVPATVSNNGRVFSAGTFSFYVTCEFDFSDYPYDEQECPIVLADWMYDLSKVNLSDPVSTSVKPSIRLSFDPLSEITKRHVAAKITSSLKNPILMFMAGLSHPK</sequence>
<evidence type="ECO:0000256" key="1">
    <source>
        <dbReference type="ARBA" id="ARBA00004141"/>
    </source>
</evidence>
<comment type="caution">
    <text evidence="5">The sequence shown here is derived from an EMBL/GenBank/DDBJ whole genome shotgun (WGS) entry which is preliminary data.</text>
</comment>
<dbReference type="EMBL" id="JAKKPZ010000019">
    <property type="protein sequence ID" value="KAI1712246.1"/>
    <property type="molecule type" value="Genomic_DNA"/>
</dbReference>
<evidence type="ECO:0000256" key="3">
    <source>
        <dbReference type="SAM" id="SignalP"/>
    </source>
</evidence>
<feature type="chain" id="PRO_5042030432" evidence="3">
    <location>
        <begin position="22"/>
        <end position="232"/>
    </location>
</feature>